<dbReference type="GO" id="GO:0043130">
    <property type="term" value="F:ubiquitin binding"/>
    <property type="evidence" value="ECO:0007669"/>
    <property type="project" value="TreeGrafter"/>
</dbReference>
<dbReference type="InterPro" id="IPR009060">
    <property type="entry name" value="UBA-like_sf"/>
</dbReference>
<dbReference type="SUPFAM" id="SSF46934">
    <property type="entry name" value="UBA-like"/>
    <property type="match status" value="1"/>
</dbReference>
<dbReference type="EMBL" id="UIGY01000248">
    <property type="protein sequence ID" value="SUZ13797.1"/>
    <property type="molecule type" value="Genomic_DNA"/>
</dbReference>
<evidence type="ECO:0000259" key="3">
    <source>
        <dbReference type="PROSITE" id="PS50033"/>
    </source>
</evidence>
<dbReference type="SUPFAM" id="SSF52833">
    <property type="entry name" value="Thioredoxin-like"/>
    <property type="match status" value="1"/>
</dbReference>
<name>A0A381LJF1_BLUGR</name>
<keyword evidence="1" id="KW-0175">Coiled coil</keyword>
<organism evidence="4">
    <name type="scientific">Blumeria graminis f. sp. tritici 96224</name>
    <dbReference type="NCBI Taxonomy" id="1268274"/>
    <lineage>
        <taxon>Eukaryota</taxon>
        <taxon>Fungi</taxon>
        <taxon>Dikarya</taxon>
        <taxon>Ascomycota</taxon>
        <taxon>Pezizomycotina</taxon>
        <taxon>Leotiomycetes</taxon>
        <taxon>Erysiphales</taxon>
        <taxon>Erysiphaceae</taxon>
        <taxon>Blumeria</taxon>
    </lineage>
</organism>
<dbReference type="InterPro" id="IPR001012">
    <property type="entry name" value="UBX_dom"/>
</dbReference>
<dbReference type="SMART" id="SM00594">
    <property type="entry name" value="UAS"/>
    <property type="match status" value="1"/>
</dbReference>
<dbReference type="AlphaFoldDB" id="A0A381LJF1"/>
<dbReference type="PANTHER" id="PTHR23322:SF1">
    <property type="entry name" value="FAS-ASSOCIATED FACTOR 2"/>
    <property type="match status" value="1"/>
</dbReference>
<evidence type="ECO:0000313" key="4">
    <source>
        <dbReference type="EMBL" id="SUZ13797.1"/>
    </source>
</evidence>
<dbReference type="InterPro" id="IPR029071">
    <property type="entry name" value="Ubiquitin-like_domsf"/>
</dbReference>
<dbReference type="Pfam" id="PF14555">
    <property type="entry name" value="UBA_4"/>
    <property type="match status" value="1"/>
</dbReference>
<feature type="domain" description="UBX" evidence="3">
    <location>
        <begin position="421"/>
        <end position="498"/>
    </location>
</feature>
<dbReference type="InterPro" id="IPR036249">
    <property type="entry name" value="Thioredoxin-like_sf"/>
</dbReference>
<dbReference type="PANTHER" id="PTHR23322">
    <property type="entry name" value="FAS-ASSOCIATED PROTEIN"/>
    <property type="match status" value="1"/>
</dbReference>
<dbReference type="Pfam" id="PF00789">
    <property type="entry name" value="UBX"/>
    <property type="match status" value="1"/>
</dbReference>
<feature type="non-terminal residue" evidence="4">
    <location>
        <position position="508"/>
    </location>
</feature>
<evidence type="ECO:0000256" key="2">
    <source>
        <dbReference type="SAM" id="MobiDB-lite"/>
    </source>
</evidence>
<evidence type="ECO:0000256" key="1">
    <source>
        <dbReference type="ARBA" id="ARBA00023054"/>
    </source>
</evidence>
<dbReference type="OrthoDB" id="1026733at2759"/>
<dbReference type="PROSITE" id="PS50033">
    <property type="entry name" value="UBX"/>
    <property type="match status" value="1"/>
</dbReference>
<protein>
    <submittedName>
        <fullName evidence="4">Bgt-1950</fullName>
    </submittedName>
</protein>
<dbReference type="GO" id="GO:0036503">
    <property type="term" value="P:ERAD pathway"/>
    <property type="evidence" value="ECO:0007669"/>
    <property type="project" value="TreeGrafter"/>
</dbReference>
<sequence>MATTASDINNLTEQQQLALQTYSSVTDQDIETAIPLLRRSQWNVEIAIAKFFDGETLDPAVEAISSQGPSIARPRRLENLQETALLNSVLPSVRQPRPDPAPRIVPQLDADEICKPPFILALFLTPFNLVYKSVLSSLSILAYLVPLTRFIRLRNSASYQQSLGRRPLKPRDSAARLKREFEEEYGPNRLPFYEGGYAQALDLAKAELKFLVIVLFSPEHDETTKFVRDTLLDAHVQAYLSDESSNIILWGGDVRDTEAYQVSAAVKCSEFPYTAVVAHTPVISSTSMSVITALSGPTSAVNYLSKLRSCILKHEEQLVATRASRLAQKFERTLRQEQDSAYERSLARDKERARLKRQAEEEAAESERQRKCHEAAKALLAEKRLQWRKWRATTIKPEPGLDEEGIVRIGFRMPEKLGAARITRRFRSDDSIKELYAFIECFEFIQEGNIEDVAKPEQYDHQFEFQLVQSLPRVVYNVTDEATVGEKVGKSGNMIVELLNIDDYDTDQ</sequence>
<dbReference type="GO" id="GO:0005783">
    <property type="term" value="C:endoplasmic reticulum"/>
    <property type="evidence" value="ECO:0007669"/>
    <property type="project" value="TreeGrafter"/>
</dbReference>
<feature type="region of interest" description="Disordered" evidence="2">
    <location>
        <begin position="341"/>
        <end position="369"/>
    </location>
</feature>
<dbReference type="Gene3D" id="1.10.8.10">
    <property type="entry name" value="DNA helicase RuvA subunit, C-terminal domain"/>
    <property type="match status" value="1"/>
</dbReference>
<dbReference type="InterPro" id="IPR006577">
    <property type="entry name" value="UAS"/>
</dbReference>
<dbReference type="CDD" id="cd01767">
    <property type="entry name" value="UBX"/>
    <property type="match status" value="1"/>
</dbReference>
<dbReference type="Gene3D" id="3.40.30.10">
    <property type="entry name" value="Glutaredoxin"/>
    <property type="match status" value="1"/>
</dbReference>
<dbReference type="InterPro" id="IPR050730">
    <property type="entry name" value="UBX_domain-protein"/>
</dbReference>
<dbReference type="CDD" id="cd14273">
    <property type="entry name" value="UBA_TAP-C_like"/>
    <property type="match status" value="1"/>
</dbReference>
<reference evidence="4" key="1">
    <citation type="submission" date="2018-07" db="EMBL/GenBank/DDBJ databases">
        <authorList>
            <person name="Quirk P.G."/>
            <person name="Krulwich T.A."/>
        </authorList>
    </citation>
    <scope>NUCLEOTIDE SEQUENCE</scope>
    <source>
        <strain evidence="4">96224</strain>
    </source>
</reference>
<proteinExistence type="predicted"/>
<gene>
    <name evidence="4" type="ORF">BGT96224V2_LOCUS6945</name>
</gene>
<accession>A0A381LJF1</accession>
<dbReference type="Gene3D" id="3.10.20.90">
    <property type="entry name" value="Phosphatidylinositol 3-kinase Catalytic Subunit, Chain A, domain 1"/>
    <property type="match status" value="1"/>
</dbReference>
<dbReference type="SUPFAM" id="SSF54236">
    <property type="entry name" value="Ubiquitin-like"/>
    <property type="match status" value="1"/>
</dbReference>